<accession>A0A1I1YIP7</accession>
<dbReference type="Proteomes" id="UP000181976">
    <property type="component" value="Unassembled WGS sequence"/>
</dbReference>
<feature type="chain" id="PRO_5010367936" evidence="1">
    <location>
        <begin position="23"/>
        <end position="424"/>
    </location>
</feature>
<reference evidence="2 3" key="1">
    <citation type="submission" date="2016-10" db="EMBL/GenBank/DDBJ databases">
        <authorList>
            <person name="de Groot N.N."/>
        </authorList>
    </citation>
    <scope>NUCLEOTIDE SEQUENCE [LARGE SCALE GENOMIC DNA]</scope>
    <source>
        <strain evidence="2 3">DSM 19012</strain>
    </source>
</reference>
<feature type="signal peptide" evidence="1">
    <location>
        <begin position="1"/>
        <end position="22"/>
    </location>
</feature>
<dbReference type="Gene3D" id="2.40.160.60">
    <property type="entry name" value="Outer membrane protein transport protein (OMPP1/FadL/TodX)"/>
    <property type="match status" value="1"/>
</dbReference>
<dbReference type="OrthoDB" id="1491239at2"/>
<organism evidence="2 3">
    <name type="scientific">Thermophagus xiamenensis</name>
    <dbReference type="NCBI Taxonomy" id="385682"/>
    <lineage>
        <taxon>Bacteria</taxon>
        <taxon>Pseudomonadati</taxon>
        <taxon>Bacteroidota</taxon>
        <taxon>Bacteroidia</taxon>
        <taxon>Marinilabiliales</taxon>
        <taxon>Marinilabiliaceae</taxon>
        <taxon>Thermophagus</taxon>
    </lineage>
</organism>
<dbReference type="SUPFAM" id="SSF56935">
    <property type="entry name" value="Porins"/>
    <property type="match status" value="1"/>
</dbReference>
<keyword evidence="1" id="KW-0732">Signal</keyword>
<dbReference type="AlphaFoldDB" id="A0A1I1YIP7"/>
<dbReference type="RefSeq" id="WP_010528339.1">
    <property type="nucleotide sequence ID" value="NZ_AFSL01000082.1"/>
</dbReference>
<sequence length="424" mass="47787">MCKFFKYYLFFWLLVVSTVAVAQKRTYSPFSRYGIGEINPYGFGQNTGMGNVGIGVRTNEHINYLNPAAYSAIDTMSFFFETGLTTFTQTFDSQGGTEKYNDIDFSYFAMGFSISRNIKASFGLRPFSNAGYKFESSNNISLSRRAIGTGNLSAAYGGLSVRAIPQLSLGMHATYLFGNLQHTTFIEFLDDNNAYKYGIQNEIHANDFVYDFGVQYSQQISDDEQITAGITFRPQQQVGGDFQKTVAKGSVYAEDGMLFTSSYIIPEVSDTSNITSFEMASSVGVGISYNRKNHLLLAADYVISNWGDIDFPDDLTQTINSSFFSAGAEYIPNIRSNRYLSRIRYRAGIHYGTQYIQINNEDINKFGITFGLGLPLNRTKTSVNLSFEYGTLNPSGDLDLKEKYARMTLNFTFHEFWFIKRKFD</sequence>
<name>A0A1I1YIP7_9BACT</name>
<gene>
    <name evidence="2" type="ORF">SAMN05444380_10815</name>
</gene>
<evidence type="ECO:0000313" key="3">
    <source>
        <dbReference type="Proteomes" id="UP000181976"/>
    </source>
</evidence>
<dbReference type="EMBL" id="FONA01000008">
    <property type="protein sequence ID" value="SFE19416.1"/>
    <property type="molecule type" value="Genomic_DNA"/>
</dbReference>
<dbReference type="InParanoid" id="A0A1I1YIP7"/>
<proteinExistence type="predicted"/>
<keyword evidence="3" id="KW-1185">Reference proteome</keyword>
<evidence type="ECO:0000313" key="2">
    <source>
        <dbReference type="EMBL" id="SFE19416.1"/>
    </source>
</evidence>
<dbReference type="STRING" id="385682.SAMN05444380_10815"/>
<evidence type="ECO:0000256" key="1">
    <source>
        <dbReference type="SAM" id="SignalP"/>
    </source>
</evidence>
<dbReference type="eggNOG" id="COG2067">
    <property type="taxonomic scope" value="Bacteria"/>
</dbReference>
<protein>
    <submittedName>
        <fullName evidence="2">Long-chain fatty acid transport protein</fullName>
    </submittedName>
</protein>